<proteinExistence type="predicted"/>
<keyword evidence="6" id="KW-1133">Transmembrane helix</keyword>
<feature type="transmembrane region" description="Helical" evidence="6">
    <location>
        <begin position="373"/>
        <end position="397"/>
    </location>
</feature>
<organism evidence="8 9">
    <name type="scientific">Kitasatospora cineracea</name>
    <dbReference type="NCBI Taxonomy" id="88074"/>
    <lineage>
        <taxon>Bacteria</taxon>
        <taxon>Bacillati</taxon>
        <taxon>Actinomycetota</taxon>
        <taxon>Actinomycetes</taxon>
        <taxon>Kitasatosporales</taxon>
        <taxon>Streptomycetaceae</taxon>
        <taxon>Kitasatospora</taxon>
    </lineage>
</organism>
<dbReference type="Gene3D" id="3.90.550.10">
    <property type="entry name" value="Spore Coat Polysaccharide Biosynthesis Protein SpsA, Chain A"/>
    <property type="match status" value="1"/>
</dbReference>
<dbReference type="RefSeq" id="WP_123555025.1">
    <property type="nucleotide sequence ID" value="NZ_JBEYIY010000011.1"/>
</dbReference>
<dbReference type="CDD" id="cd06434">
    <property type="entry name" value="GT2_HAS"/>
    <property type="match status" value="1"/>
</dbReference>
<comment type="caution">
    <text evidence="8">The sequence shown here is derived from an EMBL/GenBank/DDBJ whole genome shotgun (WGS) entry which is preliminary data.</text>
</comment>
<dbReference type="Pfam" id="PF13641">
    <property type="entry name" value="Glyco_tranf_2_3"/>
    <property type="match status" value="1"/>
</dbReference>
<sequence>MLAFLLQLRQWWTVGTVYPFAAFMTGIWVLWFVRLALARRYRPWKRPYEVTTSVIIPVVDEPADLFHSVLDRIIDQQPTEMVVVINGRRNEVLEQVCDQLGVYWLWTEIPGKRNALKVGLEACTSEIAVLVDSDTVWTPSTLPELVKPFRDETVGGVTTRQRILEPGRSVLTRWADWLESVRCQYSMPAMSVLGTVGCLPGRTIAFRRKILVDCMDDFLNEKFLGVFLEVSDDRTLTNYTLKQGYRTVYQSTSLVYTDAPLQLRKLTKQQYRWARGSQYNTLRMLPWMLRRAKMLALFYLVDILVPFVLLGSFASWGKALWRHTGPSLYMDLPLPGVHWKAIATILVLAAVMSLLSLAIRFGRHFAYRAQDLVFLPVFMVINTFILLPVRLLGFFRMGHNASWGTRADSFAGERVRSVKVVIPYLLGSAMLAGSVMMSV</sequence>
<keyword evidence="9" id="KW-1185">Reference proteome</keyword>
<feature type="transmembrane region" description="Helical" evidence="6">
    <location>
        <begin position="20"/>
        <end position="37"/>
    </location>
</feature>
<dbReference type="Proteomes" id="UP000266906">
    <property type="component" value="Unassembled WGS sequence"/>
</dbReference>
<dbReference type="GO" id="GO:0085029">
    <property type="term" value="P:extracellular matrix assembly"/>
    <property type="evidence" value="ECO:0007669"/>
    <property type="project" value="TreeGrafter"/>
</dbReference>
<gene>
    <name evidence="8" type="ORF">EDD38_2600</name>
    <name evidence="7" type="ORF">EDD39_2109</name>
</gene>
<keyword evidence="4" id="KW-0808">Transferase</keyword>
<evidence type="ECO:0000313" key="8">
    <source>
        <dbReference type="EMBL" id="RPE34285.1"/>
    </source>
</evidence>
<keyword evidence="6" id="KW-0812">Transmembrane</keyword>
<dbReference type="AlphaFoldDB" id="A0A3N4RU40"/>
<dbReference type="GO" id="GO:0005886">
    <property type="term" value="C:plasma membrane"/>
    <property type="evidence" value="ECO:0007669"/>
    <property type="project" value="UniProtKB-SubCell"/>
</dbReference>
<dbReference type="EMBL" id="RJVJ01000001">
    <property type="protein sequence ID" value="ROR43936.1"/>
    <property type="molecule type" value="Genomic_DNA"/>
</dbReference>
<dbReference type="GO" id="GO:0050501">
    <property type="term" value="F:hyaluronan synthase activity"/>
    <property type="evidence" value="ECO:0007669"/>
    <property type="project" value="TreeGrafter"/>
</dbReference>
<protein>
    <submittedName>
        <fullName evidence="8">Hyaluronan synthase</fullName>
    </submittedName>
</protein>
<evidence type="ECO:0000256" key="1">
    <source>
        <dbReference type="ARBA" id="ARBA00004236"/>
    </source>
</evidence>
<evidence type="ECO:0000256" key="2">
    <source>
        <dbReference type="ARBA" id="ARBA00022475"/>
    </source>
</evidence>
<feature type="transmembrane region" description="Helical" evidence="6">
    <location>
        <begin position="294"/>
        <end position="317"/>
    </location>
</feature>
<accession>A0A8G1UH96</accession>
<evidence type="ECO:0000256" key="6">
    <source>
        <dbReference type="SAM" id="Phobius"/>
    </source>
</evidence>
<name>A0A3N4RU40_9ACTN</name>
<dbReference type="PANTHER" id="PTHR22913:SF12">
    <property type="entry name" value="MANNURONAN SYNTHASE"/>
    <property type="match status" value="1"/>
</dbReference>
<evidence type="ECO:0000313" key="10">
    <source>
        <dbReference type="Proteomes" id="UP000267408"/>
    </source>
</evidence>
<evidence type="ECO:0000313" key="7">
    <source>
        <dbReference type="EMBL" id="ROR43936.1"/>
    </source>
</evidence>
<evidence type="ECO:0000256" key="5">
    <source>
        <dbReference type="ARBA" id="ARBA00023136"/>
    </source>
</evidence>
<dbReference type="Proteomes" id="UP000267408">
    <property type="component" value="Unassembled WGS sequence"/>
</dbReference>
<reference evidence="9 10" key="1">
    <citation type="submission" date="2018-11" db="EMBL/GenBank/DDBJ databases">
        <title>Sequencing the genomes of 1000 actinobacteria strains.</title>
        <authorList>
            <person name="Klenk H.-P."/>
        </authorList>
    </citation>
    <scope>NUCLEOTIDE SEQUENCE [LARGE SCALE GENOMIC DNA]</scope>
    <source>
        <strain evidence="7 10">DSM 44780</strain>
        <strain evidence="8 9">DSM 44781</strain>
    </source>
</reference>
<feature type="transmembrane region" description="Helical" evidence="6">
    <location>
        <begin position="337"/>
        <end position="361"/>
    </location>
</feature>
<accession>A0A3N4RU40</accession>
<dbReference type="GO" id="GO:0030213">
    <property type="term" value="P:hyaluronan biosynthetic process"/>
    <property type="evidence" value="ECO:0007669"/>
    <property type="project" value="TreeGrafter"/>
</dbReference>
<keyword evidence="5 6" id="KW-0472">Membrane</keyword>
<evidence type="ECO:0000313" key="9">
    <source>
        <dbReference type="Proteomes" id="UP000266906"/>
    </source>
</evidence>
<evidence type="ECO:0000256" key="3">
    <source>
        <dbReference type="ARBA" id="ARBA00022676"/>
    </source>
</evidence>
<comment type="subcellular location">
    <subcellularLocation>
        <location evidence="1">Cell membrane</location>
    </subcellularLocation>
</comment>
<dbReference type="OrthoDB" id="9763050at2"/>
<dbReference type="PANTHER" id="PTHR22913">
    <property type="entry name" value="HYALURONAN SYNTHASE"/>
    <property type="match status" value="1"/>
</dbReference>
<keyword evidence="3" id="KW-0328">Glycosyltransferase</keyword>
<dbReference type="InterPro" id="IPR029044">
    <property type="entry name" value="Nucleotide-diphossugar_trans"/>
</dbReference>
<dbReference type="EMBL" id="RKQG01000001">
    <property type="protein sequence ID" value="RPE34285.1"/>
    <property type="molecule type" value="Genomic_DNA"/>
</dbReference>
<dbReference type="SUPFAM" id="SSF53448">
    <property type="entry name" value="Nucleotide-diphospho-sugar transferases"/>
    <property type="match status" value="1"/>
</dbReference>
<keyword evidence="2" id="KW-1003">Cell membrane</keyword>
<evidence type="ECO:0000256" key="4">
    <source>
        <dbReference type="ARBA" id="ARBA00022679"/>
    </source>
</evidence>